<keyword evidence="1" id="KW-1133">Transmembrane helix</keyword>
<keyword evidence="1" id="KW-0812">Transmembrane</keyword>
<dbReference type="AlphaFoldDB" id="A0A9D7K2Y6"/>
<evidence type="ECO:0008006" key="4">
    <source>
        <dbReference type="Google" id="ProtNLM"/>
    </source>
</evidence>
<dbReference type="EMBL" id="JADJUC010000003">
    <property type="protein sequence ID" value="MBK8523476.1"/>
    <property type="molecule type" value="Genomic_DNA"/>
</dbReference>
<reference evidence="2" key="1">
    <citation type="submission" date="2020-10" db="EMBL/GenBank/DDBJ databases">
        <title>Connecting structure to function with the recovery of over 1000 high-quality activated sludge metagenome-assembled genomes encoding full-length rRNA genes using long-read sequencing.</title>
        <authorList>
            <person name="Singleton C.M."/>
            <person name="Petriglieri F."/>
            <person name="Kristensen J.M."/>
            <person name="Kirkegaard R.H."/>
            <person name="Michaelsen T.Y."/>
            <person name="Andersen M.H."/>
            <person name="Karst S.M."/>
            <person name="Dueholm M.S."/>
            <person name="Nielsen P.H."/>
            <person name="Albertsen M."/>
        </authorList>
    </citation>
    <scope>NUCLEOTIDE SEQUENCE</scope>
    <source>
        <strain evidence="2">Hirt_18-Q3-R61-65_BATAC.395</strain>
    </source>
</reference>
<feature type="transmembrane region" description="Helical" evidence="1">
    <location>
        <begin position="129"/>
        <end position="150"/>
    </location>
</feature>
<proteinExistence type="predicted"/>
<keyword evidence="1" id="KW-0472">Membrane</keyword>
<feature type="transmembrane region" description="Helical" evidence="1">
    <location>
        <begin position="311"/>
        <end position="333"/>
    </location>
</feature>
<feature type="transmembrane region" description="Helical" evidence="1">
    <location>
        <begin position="187"/>
        <end position="205"/>
    </location>
</feature>
<sequence>MLSLLAGVSAGLLRAGWNFPVAQTAWVGLHAPLMIGAFFGTVIGLERAVALGRGWGYLAPLAAGLSGILLGAGAPQLEAFFLMACGALVLMLTTLRAAQRQPSLHANILALAAALAVTAPLAWLLDQPLAAIAGWMGFLVLTIAGERLELSRFLPPSPLARRLFMAIVSVFLLAVLATWFSPAGLRLLGFTLAALALWLLRQDVARRTVRQAGLTRFIALCLLSGYVWLLLGGALLAWQPDTAFLMDAALHAVFVGFVLAMVFGHAPIIFPAVVRVALPYHRGFYLPLLVLHFSLLLRVGGGLAGESAWRALGAAGNALALALFILTMVFTALSGRKRRAAPR</sequence>
<feature type="transmembrane region" description="Helical" evidence="1">
    <location>
        <begin position="162"/>
        <end position="181"/>
    </location>
</feature>
<protein>
    <recommendedName>
        <fullName evidence="4">NnrS family protein</fullName>
    </recommendedName>
</protein>
<evidence type="ECO:0000256" key="1">
    <source>
        <dbReference type="SAM" id="Phobius"/>
    </source>
</evidence>
<feature type="transmembrane region" description="Helical" evidence="1">
    <location>
        <begin position="250"/>
        <end position="272"/>
    </location>
</feature>
<feature type="transmembrane region" description="Helical" evidence="1">
    <location>
        <begin position="25"/>
        <end position="45"/>
    </location>
</feature>
<feature type="transmembrane region" description="Helical" evidence="1">
    <location>
        <begin position="284"/>
        <end position="305"/>
    </location>
</feature>
<accession>A0A9D7K2Y6</accession>
<dbReference type="Proteomes" id="UP000886689">
    <property type="component" value="Unassembled WGS sequence"/>
</dbReference>
<evidence type="ECO:0000313" key="2">
    <source>
        <dbReference type="EMBL" id="MBK8523476.1"/>
    </source>
</evidence>
<gene>
    <name evidence="2" type="ORF">IPL58_04705</name>
</gene>
<name>A0A9D7K2Y6_9PROT</name>
<comment type="caution">
    <text evidence="2">The sequence shown here is derived from an EMBL/GenBank/DDBJ whole genome shotgun (WGS) entry which is preliminary data.</text>
</comment>
<feature type="transmembrane region" description="Helical" evidence="1">
    <location>
        <begin position="57"/>
        <end position="74"/>
    </location>
</feature>
<feature type="transmembrane region" description="Helical" evidence="1">
    <location>
        <begin position="217"/>
        <end position="238"/>
    </location>
</feature>
<organism evidence="2 3">
    <name type="scientific">Candidatus Proximibacter danicus</name>
    <dbReference type="NCBI Taxonomy" id="2954365"/>
    <lineage>
        <taxon>Bacteria</taxon>
        <taxon>Pseudomonadati</taxon>
        <taxon>Pseudomonadota</taxon>
        <taxon>Betaproteobacteria</taxon>
        <taxon>Candidatus Proximibacter</taxon>
    </lineage>
</organism>
<feature type="transmembrane region" description="Helical" evidence="1">
    <location>
        <begin position="104"/>
        <end position="123"/>
    </location>
</feature>
<feature type="transmembrane region" description="Helical" evidence="1">
    <location>
        <begin position="80"/>
        <end position="97"/>
    </location>
</feature>
<evidence type="ECO:0000313" key="3">
    <source>
        <dbReference type="Proteomes" id="UP000886689"/>
    </source>
</evidence>